<reference evidence="2" key="1">
    <citation type="submission" date="2022-03" db="EMBL/GenBank/DDBJ databases">
        <authorList>
            <person name="Lindestad O."/>
        </authorList>
    </citation>
    <scope>NUCLEOTIDE SEQUENCE</scope>
</reference>
<evidence type="ECO:0000313" key="2">
    <source>
        <dbReference type="EMBL" id="CAH2240230.1"/>
    </source>
</evidence>
<keyword evidence="1" id="KW-1133">Transmembrane helix</keyword>
<evidence type="ECO:0000313" key="3">
    <source>
        <dbReference type="Proteomes" id="UP000838756"/>
    </source>
</evidence>
<accession>A0A8S4RPI0</accession>
<keyword evidence="1" id="KW-0812">Transmembrane</keyword>
<organism evidence="2 3">
    <name type="scientific">Pararge aegeria aegeria</name>
    <dbReference type="NCBI Taxonomy" id="348720"/>
    <lineage>
        <taxon>Eukaryota</taxon>
        <taxon>Metazoa</taxon>
        <taxon>Ecdysozoa</taxon>
        <taxon>Arthropoda</taxon>
        <taxon>Hexapoda</taxon>
        <taxon>Insecta</taxon>
        <taxon>Pterygota</taxon>
        <taxon>Neoptera</taxon>
        <taxon>Endopterygota</taxon>
        <taxon>Lepidoptera</taxon>
        <taxon>Glossata</taxon>
        <taxon>Ditrysia</taxon>
        <taxon>Papilionoidea</taxon>
        <taxon>Nymphalidae</taxon>
        <taxon>Satyrinae</taxon>
        <taxon>Satyrini</taxon>
        <taxon>Parargina</taxon>
        <taxon>Pararge</taxon>
    </lineage>
</organism>
<name>A0A8S4RPI0_9NEOP</name>
<protein>
    <submittedName>
        <fullName evidence="2">Jg1788 protein</fullName>
    </submittedName>
</protein>
<evidence type="ECO:0000256" key="1">
    <source>
        <dbReference type="SAM" id="Phobius"/>
    </source>
</evidence>
<gene>
    <name evidence="2" type="primary">jg1788</name>
    <name evidence="2" type="ORF">PAEG_LOCUS16831</name>
</gene>
<dbReference type="EMBL" id="CAKXAJ010025483">
    <property type="protein sequence ID" value="CAH2240230.1"/>
    <property type="molecule type" value="Genomic_DNA"/>
</dbReference>
<keyword evidence="1" id="KW-0472">Membrane</keyword>
<dbReference type="Proteomes" id="UP000838756">
    <property type="component" value="Unassembled WGS sequence"/>
</dbReference>
<feature type="transmembrane region" description="Helical" evidence="1">
    <location>
        <begin position="36"/>
        <end position="57"/>
    </location>
</feature>
<keyword evidence="3" id="KW-1185">Reference proteome</keyword>
<sequence length="135" mass="15358">MYVLSNLKENIVRKPACLTVLHNVLKGVSALGKTRALYWANNSLLLLMMMTMMIHHFGCYRKQASSKPHSLYEIRLGIRGRGGIEYRLVARYDDGEEQNVAALCKVRAWRNIHEHATVIRNGDTGTGFTDERLIV</sequence>
<dbReference type="AlphaFoldDB" id="A0A8S4RPI0"/>
<comment type="caution">
    <text evidence="2">The sequence shown here is derived from an EMBL/GenBank/DDBJ whole genome shotgun (WGS) entry which is preliminary data.</text>
</comment>
<proteinExistence type="predicted"/>